<dbReference type="AlphaFoldDB" id="A0A6B9FRF6"/>
<reference evidence="2 3" key="2">
    <citation type="journal article" date="2013" name="Genome Announc.">
        <title>Draft Genome Sequence of Methylobacterium mesophilicum Strain SR1.6/6, Isolated from Citrus sinensis.</title>
        <authorList>
            <person name="Marinho Almeida D."/>
            <person name="Dini-Andreote F."/>
            <person name="Camargo Neves A.A."/>
            <person name="Juca Ramos R.T."/>
            <person name="Andreote F.D."/>
            <person name="Carneiro A.R."/>
            <person name="Oliveira de Souza Lima A."/>
            <person name="Caracciolo Gomes de Sa P.H."/>
            <person name="Ribeiro Barbosa M.S."/>
            <person name="Araujo W.L."/>
            <person name="Silva A."/>
        </authorList>
    </citation>
    <scope>NUCLEOTIDE SEQUENCE [LARGE SCALE GENOMIC DNA]</scope>
    <source>
        <strain evidence="2 3">SR1.6/6</strain>
    </source>
</reference>
<feature type="compositionally biased region" description="Acidic residues" evidence="1">
    <location>
        <begin position="56"/>
        <end position="66"/>
    </location>
</feature>
<organism evidence="2 3">
    <name type="scientific">Methylobacterium mesophilicum SR1.6/6</name>
    <dbReference type="NCBI Taxonomy" id="908290"/>
    <lineage>
        <taxon>Bacteria</taxon>
        <taxon>Pseudomonadati</taxon>
        <taxon>Pseudomonadota</taxon>
        <taxon>Alphaproteobacteria</taxon>
        <taxon>Hyphomicrobiales</taxon>
        <taxon>Methylobacteriaceae</taxon>
        <taxon>Methylobacterium</taxon>
    </lineage>
</organism>
<name>A0A6B9FRF6_9HYPH</name>
<dbReference type="EMBL" id="CP043538">
    <property type="protein sequence ID" value="QGY03545.1"/>
    <property type="molecule type" value="Genomic_DNA"/>
</dbReference>
<dbReference type="KEGG" id="mmes:MMSR116_17870"/>
<evidence type="ECO:0000313" key="2">
    <source>
        <dbReference type="EMBL" id="QGY03545.1"/>
    </source>
</evidence>
<feature type="region of interest" description="Disordered" evidence="1">
    <location>
        <begin position="52"/>
        <end position="75"/>
    </location>
</feature>
<dbReference type="RefSeq" id="WP_010687689.1">
    <property type="nucleotide sequence ID" value="NZ_CP043538.1"/>
</dbReference>
<gene>
    <name evidence="2" type="ORF">MMSR116_17870</name>
</gene>
<reference evidence="2 3" key="1">
    <citation type="journal article" date="2012" name="Genet. Mol. Biol.">
        <title>Analysis of 16S rRNA and mxaF genes revealing insights into Methylobacterium niche-specific plant association.</title>
        <authorList>
            <person name="Dourado M.N."/>
            <person name="Andreote F.D."/>
            <person name="Dini-Andreote F."/>
            <person name="Conti R."/>
            <person name="Araujo J.M."/>
            <person name="Araujo W.L."/>
        </authorList>
    </citation>
    <scope>NUCLEOTIDE SEQUENCE [LARGE SCALE GENOMIC DNA]</scope>
    <source>
        <strain evidence="2 3">SR1.6/6</strain>
    </source>
</reference>
<evidence type="ECO:0000313" key="3">
    <source>
        <dbReference type="Proteomes" id="UP000012488"/>
    </source>
</evidence>
<proteinExistence type="predicted"/>
<sequence>MGDVLTFTPRPKPAAPEILEPLTGAALRASLEEAAQTALDAADRIIAVLDRMDGDTDHEDGGDDEPSLAAPENTMGSQVVYMRGGDRDGEADAPQTVLPEVLVEAAAVPEPAPEAVVLPWRGRGNVIAAAGAVLVDLLRGA</sequence>
<protein>
    <submittedName>
        <fullName evidence="2">Uncharacterized protein</fullName>
    </submittedName>
</protein>
<accession>A0A6B9FRF6</accession>
<dbReference type="Proteomes" id="UP000012488">
    <property type="component" value="Chromosome"/>
</dbReference>
<evidence type="ECO:0000256" key="1">
    <source>
        <dbReference type="SAM" id="MobiDB-lite"/>
    </source>
</evidence>
<dbReference type="OrthoDB" id="7996480at2"/>